<feature type="compositionally biased region" description="Low complexity" evidence="3">
    <location>
        <begin position="2115"/>
        <end position="2131"/>
    </location>
</feature>
<comment type="similarity">
    <text evidence="2">Belongs to the helicase family.</text>
</comment>
<dbReference type="Pfam" id="PF00098">
    <property type="entry name" value="zf-CCHC"/>
    <property type="match status" value="1"/>
</dbReference>
<feature type="compositionally biased region" description="Basic and acidic residues" evidence="3">
    <location>
        <begin position="2277"/>
        <end position="2288"/>
    </location>
</feature>
<feature type="compositionally biased region" description="Acidic residues" evidence="3">
    <location>
        <begin position="616"/>
        <end position="631"/>
    </location>
</feature>
<feature type="compositionally biased region" description="Acidic residues" evidence="3">
    <location>
        <begin position="315"/>
        <end position="330"/>
    </location>
</feature>
<dbReference type="GO" id="GO:0008270">
    <property type="term" value="F:zinc ion binding"/>
    <property type="evidence" value="ECO:0007669"/>
    <property type="project" value="UniProtKB-KW"/>
</dbReference>
<keyword evidence="2" id="KW-0233">DNA recombination</keyword>
<dbReference type="Pfam" id="PF20209">
    <property type="entry name" value="DUF6570"/>
    <property type="match status" value="1"/>
</dbReference>
<feature type="compositionally biased region" description="Acidic residues" evidence="3">
    <location>
        <begin position="249"/>
        <end position="259"/>
    </location>
</feature>
<comment type="caution">
    <text evidence="5">The sequence shown here is derived from an EMBL/GenBank/DDBJ whole genome shotgun (WGS) entry which is preliminary data.</text>
</comment>
<dbReference type="GO" id="GO:0005524">
    <property type="term" value="F:ATP binding"/>
    <property type="evidence" value="ECO:0007669"/>
    <property type="project" value="UniProtKB-KW"/>
</dbReference>
<feature type="compositionally biased region" description="Low complexity" evidence="3">
    <location>
        <begin position="370"/>
        <end position="381"/>
    </location>
</feature>
<gene>
    <name evidence="5" type="ORF">FocTR4_00002409</name>
</gene>
<evidence type="ECO:0000313" key="5">
    <source>
        <dbReference type="EMBL" id="TXC08834.1"/>
    </source>
</evidence>
<dbReference type="InterPro" id="IPR005162">
    <property type="entry name" value="Retrotrans_gag_dom"/>
</dbReference>
<dbReference type="InterPro" id="IPR010285">
    <property type="entry name" value="DNA_helicase_pif1-like_DEAD"/>
</dbReference>
<dbReference type="GO" id="GO:0003676">
    <property type="term" value="F:nucleic acid binding"/>
    <property type="evidence" value="ECO:0007669"/>
    <property type="project" value="InterPro"/>
</dbReference>
<feature type="region of interest" description="Disordered" evidence="3">
    <location>
        <begin position="86"/>
        <end position="121"/>
    </location>
</feature>
<sequence>MDFGLNPEELSTDLLFVVCARCGEERPESAFRAKRQSAGQTKQCIDCRNQRVSHVSSAFLVYKSLNPHQMKHSRSKVVLQTLRNIALRPSSPGRPATKRTEGDAGLSPPNERSGTQPTSPEKLRQLHTARSLFGESISQPHVVLGTPIPPTQQSSRLFRALAPSPPVQPTTHPLVSHSDPSTLRSSTPGVDYSYLATRFHKGGKDSQDDSLKAGARAKLAVIQRDHRSRRRAGETVSLTPTISQLGFLEDFEGPGEDGSQDQLRPSGFLDGDGIIKEGDDRGQFSESDIDADDYFNLLLSPARPRRYLKQLGVESDSDLGDEDENDDNDCVDGSPLRHRLRQPSAQLRRGRRGPAPGTGGRPRKSRRQTRSSMPPRRIRSPVIIPPEESAVFHAQDPVWNGDLEACALTGRDKAILREFWTKLDNDQMQFCSRCQECWFQMKIDCDGICARCYRKDEKRRADEPYFFSADNQLDFGPVPARLPQLTPTEESLIARVHVHVNIMLVRGQQYKYRGHVVHFLREVGLVYNQFPLLPQELNIVLLRPVNTSSHANLSRQFTRQFRVRRQPVVIWLDYLRRHHPGYRCIVIDEERLNQLPQDGNVLDAIPQSQVEAADVGPEEDQEAEPDLEDEAAVPDLLAKDTELDALRSILAGESEADSELSTSFQAQAQHELQLPNIRHTPINEFNRSHALLSLAFPCLFPDGRADFVEPRLRSIDYKDYVEHAMRWHDGRFARHPTFRFVAFNTLMRSQARSRSRFFVKQHDGRQQPLTREQLIQALEHSEDPEAQALINSIARHAVSIRGTRPFWNKKRQDLEAYAYNLGCPGAFITFSPADLHWRSLYQHMPQYDDWLAATEPERMALSCRLLRQNPHIAAFHFYRRYTLFRDIVLSKKFSITDYWDRYEWQGRGSPHNHGLYWMDNCPGADMEDEAARDVFARTWGFHVTAINPEPSRTMPQGEGNPLSVDPLSIEMTFLRLSQIVNRCQRHKCNTTYCLRVRKRTGDLARDMEGAAADIEAANVANPERECRFDFPRALRELAAVIRKEGRSYYVFEAARNDSLMNNFNPAIILGWLANIDISPCTSLQAVITYAAKYCSKSEKKTESFARLADQVLPHTSHVQPLLSFSSRLMNKLIAERDYSAQEISHLLLNIPLQEGTRMVVTVDCRPLERQARSYRVDGDVNEVIGSYRKYLERKDQHEDITYLEYLQSYNLNTWRRLAAQAKKRVLSYFPRYKSMEASSQFNDFCRVKLMMVHPHRSPEELLVVGGQRFDSFTAAYMHCRQHHDTHADDHYGEPDTDELTAEEDEFELEIHEEPIAEEDWHELARMLPDRPLEEEDIDILGRRDIDINYDWTPHVGRYADDGILNSDYWKQRKAENTLDLDVDDQPLEARDSLNPEQRIVYDTVMGHFLTQDPSQLLLHVDGGGGTGKSYLINLLSAHLQSATAGRGTPVWRAAPTGVAGNQISGTTLHSLLHLPINKDFKPLSPVDKTQLQKKLKDIKYLIIDEKSMLGLRQLSWIDDRLREAFPNRNEEFFGGLNILLVGDFFQLPPVLQKPLYCDKEVQGVEIKGRNAYRRFDKSVFLKVVQRQRGDDQEAFRTALGELRLLQLSMESWKLLSTRVQAKLDDREVARFSSALRVYATKDRVNEYNHYHLDRLGRPVVQVKAKNVGPGAAAAPDDKAGNLAKQIPICIGARLMLTSNLWQPVGLCNGARGTVYDIGWAPEADPIQDPPCVIMMEFDKYNGPVFLTTPDGKKIVPILPVEREFLIGATLCARTQFPLIVCYAITVHKSQSITEDMIVTDLSCRDFQTGLSYVAVSRVKTLEGLMLDAPFDRNHLVYGSPPDGMKMKMRDQELRKRQVLTRSPYMIYNTKNGHGTGSLRATVNTLRARVNERPTETASGGSNERDLGEALKPPKPEPFRGQAADVIPFLTRMKAHFRLYKNKLNTPTKKLLYTASLIQGDAKDWFEPILRDFLENEEEEQEQDTQNIFGNWDNFEQTLKDNFGVVNEERQAAAELLALKQHKSCAAYSAKFRQLASKTEWDDEALMEIYYRGLKEEVKDELYLADRPEEGLTAYITMAVKIDERQYERRREKANHKRGNDFNPYYPNQRRNDNHQGNSRNQGQRRSNRSNNTSYGTQPGPMLLGATQPGNNDYRQRDMSKVKCYNCNQFGHMAHRCPQPRRARDPNRGKQTLGLTKQQDPQMAIRTQTLGMTRSGYETVPNYPIEFVEPDPESQPGRQLRDPERKASERQKQRERRQRRKNAEKEALGEPQTLGVIREGKTISPEADKQAQSSQRIDDIPVRTKLQDKEEMWKKEVEAGNSIRQKRQQNSRSMGHRGRAAQITARHLRSEDERITKKWMEEYQPEYDEFG</sequence>
<dbReference type="InterPro" id="IPR051055">
    <property type="entry name" value="PIF1_helicase"/>
</dbReference>
<dbReference type="InterPro" id="IPR001878">
    <property type="entry name" value="Znf_CCHC"/>
</dbReference>
<evidence type="ECO:0000256" key="1">
    <source>
        <dbReference type="PROSITE-ProRule" id="PRU00047"/>
    </source>
</evidence>
<dbReference type="SUPFAM" id="SSF57756">
    <property type="entry name" value="Retrovirus zinc finger-like domains"/>
    <property type="match status" value="1"/>
</dbReference>
<dbReference type="GO" id="GO:0006310">
    <property type="term" value="P:DNA recombination"/>
    <property type="evidence" value="ECO:0007669"/>
    <property type="project" value="UniProtKB-KW"/>
</dbReference>
<dbReference type="GO" id="GO:0016887">
    <property type="term" value="F:ATP hydrolysis activity"/>
    <property type="evidence" value="ECO:0007669"/>
    <property type="project" value="RHEA"/>
</dbReference>
<dbReference type="InterPro" id="IPR046700">
    <property type="entry name" value="DUF6570"/>
</dbReference>
<dbReference type="PROSITE" id="PS50158">
    <property type="entry name" value="ZF_CCHC"/>
    <property type="match status" value="1"/>
</dbReference>
<feature type="region of interest" description="Disordered" evidence="3">
    <location>
        <begin position="2222"/>
        <end position="2348"/>
    </location>
</feature>
<dbReference type="PANTHER" id="PTHR47642">
    <property type="entry name" value="ATP-DEPENDENT DNA HELICASE"/>
    <property type="match status" value="1"/>
</dbReference>
<feature type="compositionally biased region" description="Polar residues" evidence="3">
    <location>
        <begin position="2188"/>
        <end position="2198"/>
    </location>
</feature>
<protein>
    <recommendedName>
        <fullName evidence="2">ATP-dependent DNA helicase</fullName>
        <ecNumber evidence="2">5.6.2.3</ecNumber>
    </recommendedName>
</protein>
<dbReference type="GO" id="GO:0000723">
    <property type="term" value="P:telomere maintenance"/>
    <property type="evidence" value="ECO:0007669"/>
    <property type="project" value="InterPro"/>
</dbReference>
<feature type="compositionally biased region" description="Polar residues" evidence="3">
    <location>
        <begin position="110"/>
        <end position="119"/>
    </location>
</feature>
<keyword evidence="2" id="KW-0378">Hydrolase</keyword>
<feature type="domain" description="CCHC-type" evidence="4">
    <location>
        <begin position="2162"/>
        <end position="2178"/>
    </location>
</feature>
<dbReference type="Gene3D" id="3.40.50.300">
    <property type="entry name" value="P-loop containing nucleotide triphosphate hydrolases"/>
    <property type="match status" value="1"/>
</dbReference>
<comment type="catalytic activity">
    <reaction evidence="2">
        <text>ATP + H2O = ADP + phosphate + H(+)</text>
        <dbReference type="Rhea" id="RHEA:13065"/>
        <dbReference type="ChEBI" id="CHEBI:15377"/>
        <dbReference type="ChEBI" id="CHEBI:15378"/>
        <dbReference type="ChEBI" id="CHEBI:30616"/>
        <dbReference type="ChEBI" id="CHEBI:43474"/>
        <dbReference type="ChEBI" id="CHEBI:456216"/>
        <dbReference type="EC" id="5.6.2.3"/>
    </reaction>
</comment>
<keyword evidence="1" id="KW-0862">Zinc</keyword>
<dbReference type="Pfam" id="PF03732">
    <property type="entry name" value="Retrotrans_gag"/>
    <property type="match status" value="1"/>
</dbReference>
<feature type="compositionally biased region" description="Basic and acidic residues" evidence="3">
    <location>
        <begin position="273"/>
        <end position="283"/>
    </location>
</feature>
<dbReference type="Proteomes" id="UP000321331">
    <property type="component" value="Unassembled WGS sequence"/>
</dbReference>
<dbReference type="Pfam" id="PF05970">
    <property type="entry name" value="PIF1"/>
    <property type="match status" value="1"/>
</dbReference>
<accession>A0A5C6TES3</accession>
<organism evidence="5 6">
    <name type="scientific">Fusarium oxysporum f. sp. cubense</name>
    <dbReference type="NCBI Taxonomy" id="61366"/>
    <lineage>
        <taxon>Eukaryota</taxon>
        <taxon>Fungi</taxon>
        <taxon>Dikarya</taxon>
        <taxon>Ascomycota</taxon>
        <taxon>Pezizomycotina</taxon>
        <taxon>Sordariomycetes</taxon>
        <taxon>Hypocreomycetidae</taxon>
        <taxon>Hypocreales</taxon>
        <taxon>Nectriaceae</taxon>
        <taxon>Fusarium</taxon>
        <taxon>Fusarium oxysporum species complex</taxon>
    </lineage>
</organism>
<dbReference type="InterPro" id="IPR025476">
    <property type="entry name" value="Helitron_helicase-like"/>
</dbReference>
<keyword evidence="2" id="KW-0227">DNA damage</keyword>
<comment type="cofactor">
    <cofactor evidence="2">
        <name>Mg(2+)</name>
        <dbReference type="ChEBI" id="CHEBI:18420"/>
    </cofactor>
</comment>
<evidence type="ECO:0000256" key="3">
    <source>
        <dbReference type="SAM" id="MobiDB-lite"/>
    </source>
</evidence>
<dbReference type="EMBL" id="VMNF01000005">
    <property type="protein sequence ID" value="TXC08834.1"/>
    <property type="molecule type" value="Genomic_DNA"/>
</dbReference>
<dbReference type="GO" id="GO:0043139">
    <property type="term" value="F:5'-3' DNA helicase activity"/>
    <property type="evidence" value="ECO:0007669"/>
    <property type="project" value="UniProtKB-EC"/>
</dbReference>
<dbReference type="PANTHER" id="PTHR47642:SF6">
    <property type="entry name" value="ATP-DEPENDENT DNA HELICASE"/>
    <property type="match status" value="1"/>
</dbReference>
<evidence type="ECO:0000313" key="6">
    <source>
        <dbReference type="Proteomes" id="UP000321331"/>
    </source>
</evidence>
<proteinExistence type="inferred from homology"/>
<feature type="compositionally biased region" description="Basic and acidic residues" evidence="3">
    <location>
        <begin position="2238"/>
        <end position="2251"/>
    </location>
</feature>
<dbReference type="CDD" id="cd18809">
    <property type="entry name" value="SF1_C_RecD"/>
    <property type="match status" value="1"/>
</dbReference>
<feature type="compositionally biased region" description="Basic and acidic residues" evidence="3">
    <location>
        <begin position="2295"/>
        <end position="2317"/>
    </location>
</feature>
<dbReference type="InterPro" id="IPR027417">
    <property type="entry name" value="P-loop_NTPase"/>
</dbReference>
<feature type="region of interest" description="Disordered" evidence="3">
    <location>
        <begin position="611"/>
        <end position="631"/>
    </location>
</feature>
<dbReference type="EC" id="5.6.2.3" evidence="2"/>
<keyword evidence="1" id="KW-0863">Zinc-finger</keyword>
<evidence type="ECO:0000256" key="2">
    <source>
        <dbReference type="RuleBase" id="RU363044"/>
    </source>
</evidence>
<keyword evidence="1" id="KW-0479">Metal-binding</keyword>
<feature type="region of interest" description="Disordered" evidence="3">
    <location>
        <begin position="163"/>
        <end position="188"/>
    </location>
</feature>
<keyword evidence="2" id="KW-0347">Helicase</keyword>
<evidence type="ECO:0000259" key="4">
    <source>
        <dbReference type="PROSITE" id="PS50158"/>
    </source>
</evidence>
<dbReference type="SMART" id="SM00343">
    <property type="entry name" value="ZnF_C2HC"/>
    <property type="match status" value="1"/>
</dbReference>
<dbReference type="SUPFAM" id="SSF52540">
    <property type="entry name" value="P-loop containing nucleoside triphosphate hydrolases"/>
    <property type="match status" value="2"/>
</dbReference>
<feature type="region of interest" description="Disordered" evidence="3">
    <location>
        <begin position="1890"/>
        <end position="1920"/>
    </location>
</feature>
<dbReference type="Gene3D" id="4.10.60.10">
    <property type="entry name" value="Zinc finger, CCHC-type"/>
    <property type="match status" value="1"/>
</dbReference>
<name>A0A5C6TES3_FUSOC</name>
<dbReference type="GO" id="GO:0006281">
    <property type="term" value="P:DNA repair"/>
    <property type="evidence" value="ECO:0007669"/>
    <property type="project" value="UniProtKB-KW"/>
</dbReference>
<feature type="compositionally biased region" description="Basic and acidic residues" evidence="3">
    <location>
        <begin position="1902"/>
        <end position="1917"/>
    </location>
</feature>
<feature type="non-terminal residue" evidence="5">
    <location>
        <position position="2370"/>
    </location>
</feature>
<reference evidence="5 6" key="1">
    <citation type="submission" date="2019-07" db="EMBL/GenBank/DDBJ databases">
        <title>The First High-Quality Draft Genome Sequence of the Causal Agent of the Current Panama Disease Epidemic.</title>
        <authorList>
            <person name="Warmington R.J."/>
            <person name="Kay W."/>
            <person name="Jeffries A."/>
            <person name="Bebber D."/>
            <person name="Moore K."/>
            <person name="Studholme D.J."/>
        </authorList>
    </citation>
    <scope>NUCLEOTIDE SEQUENCE [LARGE SCALE GENOMIC DNA]</scope>
    <source>
        <strain evidence="5 6">TR4</strain>
    </source>
</reference>
<feature type="compositionally biased region" description="Polar residues" evidence="3">
    <location>
        <begin position="169"/>
        <end position="188"/>
    </location>
</feature>
<keyword evidence="2" id="KW-0234">DNA repair</keyword>
<feature type="region of interest" description="Disordered" evidence="3">
    <location>
        <begin position="314"/>
        <end position="381"/>
    </location>
</feature>
<dbReference type="Pfam" id="PF14214">
    <property type="entry name" value="Helitron_like_N"/>
    <property type="match status" value="1"/>
</dbReference>
<keyword evidence="2" id="KW-0067">ATP-binding</keyword>
<feature type="region of interest" description="Disordered" evidence="3">
    <location>
        <begin position="2087"/>
        <end position="2154"/>
    </location>
</feature>
<dbReference type="InterPro" id="IPR036875">
    <property type="entry name" value="Znf_CCHC_sf"/>
</dbReference>
<feature type="region of interest" description="Disordered" evidence="3">
    <location>
        <begin position="249"/>
        <end position="287"/>
    </location>
</feature>
<feature type="region of interest" description="Disordered" evidence="3">
    <location>
        <begin position="2175"/>
        <end position="2198"/>
    </location>
</feature>
<feature type="compositionally biased region" description="Basic residues" evidence="3">
    <location>
        <begin position="2323"/>
        <end position="2338"/>
    </location>
</feature>
<keyword evidence="2" id="KW-0547">Nucleotide-binding</keyword>